<dbReference type="AlphaFoldDB" id="W8GNG1"/>
<organism evidence="3 4">
    <name type="scientific">Candidatus Hepatoplasma crinochetorum Av</name>
    <dbReference type="NCBI Taxonomy" id="1427984"/>
    <lineage>
        <taxon>Bacteria</taxon>
        <taxon>Bacillati</taxon>
        <taxon>Mycoplasmatota</taxon>
        <taxon>Mollicutes</taxon>
        <taxon>Candidatus Hepatoplasmataceae</taxon>
        <taxon>Candidatus Hepatoplasma</taxon>
    </lineage>
</organism>
<keyword evidence="1" id="KW-0472">Membrane</keyword>
<feature type="transmembrane region" description="Helical" evidence="1">
    <location>
        <begin position="928"/>
        <end position="951"/>
    </location>
</feature>
<feature type="transmembrane region" description="Helical" evidence="1">
    <location>
        <begin position="431"/>
        <end position="451"/>
    </location>
</feature>
<dbReference type="HOGENOM" id="CLU_296081_0_0_14"/>
<keyword evidence="1" id="KW-0812">Transmembrane</keyword>
<feature type="transmembrane region" description="Helical" evidence="1">
    <location>
        <begin position="21"/>
        <end position="42"/>
    </location>
</feature>
<sequence length="1020" mass="119739">MKSESKSRNKDQKEKRKIITIFFSFFFFLLILVGSVFGLLNYSNPNHYQVSSNFKNYYQFEIGVDWKSVDVNQEKEIYKLANYFNDQLEQNKDYYNSEVYVVDDDTILINMPITSIKNGNYGDELVDKPFSDDAQIALLEEIIYLQATLINQSYLEFRSYNGELLFPDGQQFVEPPITNSEDVSSYENNLEATNSQGNLIAKAEVDYSQGNPYIKIYPKDSAIFRDALSWYEEQAASGLSSDPNAIYWTIWFDYSQLENILLEGTDQGIFDYVPSDYDPTGEQPQENVYTYTHKDSEGNPTQELTKKIAEPYFVTIGQIQNNSSSVYNDYFAITGDFTVAKANNIVERINFSNTEQYFDLEIENYNLIYQNNSIKDLGWIFWLFITFVILVAFFFFIWFGLLGVIASSNNLLFGLLFAYFIYLFALPISFALIAALFIIVLISSLFTFYLLQRYKKIDNKLWNHKTKYKKVMQEFSIAFLPSIFVILISFLIGGILLPISVQLFVYFLVFAIFYFLIINYLILPLIIFLIDSITNFTDINFTKENKIWNYFIGINEERIFKNNKFYNDKKLIKVQKNTNSFKVLFILTMISSILFGAAFTLNHYKNGSGVNTRFLNDSYYRYDIVKTYQTSTKDTYASYQDNDELTSIERLQDPQNQKDHINELKENIDDIIDIFEENNVNVNHYQIIRYDKLIYQNTYKPDENEESTIVHYDYQFTYGIAIYSSTEITEEMFLAINNDLYQNIYNTADEQYNLKYAYYGQLQNSPIYYDYQYYYQLIPTSSLSIANDDWRTYYKDSYDNNSSNLNQQEGIILAPTIYFNDLNLLDYSVNNLKDTTLNYQTLNIFLAILLILISFFFFGVIMYRFAVTISSLITVILEVLFAITFTLLIFTPFANMIIFAILLSIFMSFFAKFLILKKTEEQEYKFKDHFLLVIFLLFILNFLLSIFAMIILGKISLIIFVYTIIFTIISLISTIFVYPTIVNKLERRFKENKNRRKERDQILAKQEDVVIEEIIEGIND</sequence>
<gene>
    <name evidence="3" type="ORF">X271_00456</name>
</gene>
<feature type="transmembrane region" description="Helical" evidence="1">
    <location>
        <begin position="408"/>
        <end position="425"/>
    </location>
</feature>
<accession>W8GNG1</accession>
<dbReference type="PROSITE" id="PS50156">
    <property type="entry name" value="SSD"/>
    <property type="match status" value="1"/>
</dbReference>
<dbReference type="SUPFAM" id="SSF82866">
    <property type="entry name" value="Multidrug efflux transporter AcrB transmembrane domain"/>
    <property type="match status" value="1"/>
</dbReference>
<dbReference type="Proteomes" id="UP000019450">
    <property type="component" value="Chromosome"/>
</dbReference>
<protein>
    <submittedName>
        <fullName evidence="3">Bifunctional preprotein translocase subunit SecD/SecF</fullName>
    </submittedName>
</protein>
<dbReference type="EMBL" id="CP006932">
    <property type="protein sequence ID" value="AHK22561.1"/>
    <property type="molecule type" value="Genomic_DNA"/>
</dbReference>
<feature type="transmembrane region" description="Helical" evidence="1">
    <location>
        <begin position="957"/>
        <end position="978"/>
    </location>
</feature>
<name>W8GNG1_9MOLU</name>
<feature type="transmembrane region" description="Helical" evidence="1">
    <location>
        <begin position="475"/>
        <end position="497"/>
    </location>
</feature>
<keyword evidence="1" id="KW-1133">Transmembrane helix</keyword>
<evidence type="ECO:0000313" key="4">
    <source>
        <dbReference type="Proteomes" id="UP000019450"/>
    </source>
</evidence>
<dbReference type="InterPro" id="IPR000731">
    <property type="entry name" value="SSD"/>
</dbReference>
<keyword evidence="4" id="KW-1185">Reference proteome</keyword>
<feature type="transmembrane region" description="Helical" evidence="1">
    <location>
        <begin position="583"/>
        <end position="604"/>
    </location>
</feature>
<dbReference type="STRING" id="1427984.X271_00456"/>
<feature type="transmembrane region" description="Helical" evidence="1">
    <location>
        <begin position="379"/>
        <end position="401"/>
    </location>
</feature>
<dbReference type="KEGG" id="hcr:X271_00456"/>
<proteinExistence type="predicted"/>
<feature type="transmembrane region" description="Helical" evidence="1">
    <location>
        <begin position="503"/>
        <end position="530"/>
    </location>
</feature>
<evidence type="ECO:0000256" key="1">
    <source>
        <dbReference type="SAM" id="Phobius"/>
    </source>
</evidence>
<feature type="transmembrane region" description="Helical" evidence="1">
    <location>
        <begin position="844"/>
        <end position="865"/>
    </location>
</feature>
<evidence type="ECO:0000259" key="2">
    <source>
        <dbReference type="PROSITE" id="PS50156"/>
    </source>
</evidence>
<feature type="domain" description="SSD" evidence="2">
    <location>
        <begin position="398"/>
        <end position="529"/>
    </location>
</feature>
<feature type="transmembrane region" description="Helical" evidence="1">
    <location>
        <begin position="872"/>
        <end position="890"/>
    </location>
</feature>
<reference evidence="3 4" key="1">
    <citation type="journal article" date="2014" name="Genome Biol. Evol.">
        <title>Phylogenomics of "Candidatus Hepatoplasma crinochetorum," a Lineage of Mollicutes Associated with Noninsect Arthropods.</title>
        <authorList>
            <person name="Leclercq S."/>
            <person name="Dittmer J."/>
            <person name="Bouchon D."/>
            <person name="Cordaux R."/>
        </authorList>
    </citation>
    <scope>NUCLEOTIDE SEQUENCE [LARGE SCALE GENOMIC DNA]</scope>
    <source>
        <strain evidence="3 4">Av</strain>
    </source>
</reference>
<feature type="transmembrane region" description="Helical" evidence="1">
    <location>
        <begin position="896"/>
        <end position="916"/>
    </location>
</feature>
<dbReference type="RefSeq" id="WP_025208849.1">
    <property type="nucleotide sequence ID" value="NZ_CP006932.1"/>
</dbReference>
<evidence type="ECO:0000313" key="3">
    <source>
        <dbReference type="EMBL" id="AHK22561.1"/>
    </source>
</evidence>